<name>A0A1E8DYS9_9GAMM</name>
<sequence length="176" mass="20930">MTENIDKKELYKVLCEYQKTQFEDEKSQYFKLEDKSSKYLTFLNIFIPLYIFCFTYFLKDLPESTNSFLKYLLISTVVLSLITFCSAWSLIFRSLKLMSVPKMPSDQNLMNLYYKNTLSDLYLYTADRYRQAIDVYKSVNNEKIKLINRTYSDIAFGSWIFVISILMLLIIKVIES</sequence>
<feature type="transmembrane region" description="Helical" evidence="1">
    <location>
        <begin position="71"/>
        <end position="92"/>
    </location>
</feature>
<organism evidence="2 3">
    <name type="scientific">Acinetobacter towneri</name>
    <dbReference type="NCBI Taxonomy" id="202956"/>
    <lineage>
        <taxon>Bacteria</taxon>
        <taxon>Pseudomonadati</taxon>
        <taxon>Pseudomonadota</taxon>
        <taxon>Gammaproteobacteria</taxon>
        <taxon>Moraxellales</taxon>
        <taxon>Moraxellaceae</taxon>
        <taxon>Acinetobacter</taxon>
    </lineage>
</organism>
<feature type="transmembrane region" description="Helical" evidence="1">
    <location>
        <begin position="39"/>
        <end position="59"/>
    </location>
</feature>
<keyword evidence="1" id="KW-1133">Transmembrane helix</keyword>
<keyword evidence="1" id="KW-0472">Membrane</keyword>
<evidence type="ECO:0000256" key="1">
    <source>
        <dbReference type="SAM" id="Phobius"/>
    </source>
</evidence>
<evidence type="ECO:0000313" key="3">
    <source>
        <dbReference type="Proteomes" id="UP000186931"/>
    </source>
</evidence>
<comment type="caution">
    <text evidence="2">The sequence shown here is derived from an EMBL/GenBank/DDBJ whole genome shotgun (WGS) entry which is preliminary data.</text>
</comment>
<dbReference type="RefSeq" id="WP_070155637.1">
    <property type="nucleotide sequence ID" value="NZ_MKQS01000036.1"/>
</dbReference>
<reference evidence="2 3" key="1">
    <citation type="submission" date="2016-10" db="EMBL/GenBank/DDBJ databases">
        <title>Genome of airborne Acinetobacter sp. 5-2Ac02 in the hospital environment: Species near to Acinetobacter towneri.</title>
        <authorList>
            <person name="Barbosa B."/>
            <person name="Fernandez-Garcia L."/>
            <person name="Gato E."/>
            <person name="Leao R."/>
            <person name="Albano R."/>
            <person name="Fernandez B."/>
            <person name="Fernandez-Cuenca F."/>
            <person name="Marques E."/>
            <person name="Tomas M."/>
        </authorList>
    </citation>
    <scope>NUCLEOTIDE SEQUENCE [LARGE SCALE GENOMIC DNA]</scope>
    <source>
        <strain evidence="2 3">5-2Ac02</strain>
    </source>
</reference>
<accession>A0A1E8DYS9</accession>
<dbReference type="AlphaFoldDB" id="A0A1E8DYS9"/>
<evidence type="ECO:0000313" key="2">
    <source>
        <dbReference type="EMBL" id="OFE42571.1"/>
    </source>
</evidence>
<dbReference type="Proteomes" id="UP000186931">
    <property type="component" value="Unassembled WGS sequence"/>
</dbReference>
<dbReference type="EMBL" id="MKQS01000036">
    <property type="protein sequence ID" value="OFE42571.1"/>
    <property type="molecule type" value="Genomic_DNA"/>
</dbReference>
<keyword evidence="1" id="KW-0812">Transmembrane</keyword>
<gene>
    <name evidence="2" type="ORF">BJN41_13710</name>
</gene>
<feature type="transmembrane region" description="Helical" evidence="1">
    <location>
        <begin position="154"/>
        <end position="174"/>
    </location>
</feature>
<proteinExistence type="predicted"/>
<protein>
    <submittedName>
        <fullName evidence="2">Uncharacterized protein</fullName>
    </submittedName>
</protein>